<organism evidence="2 3">
    <name type="scientific">Cupriavidus campinensis</name>
    <dbReference type="NCBI Taxonomy" id="151783"/>
    <lineage>
        <taxon>Bacteria</taxon>
        <taxon>Pseudomonadati</taxon>
        <taxon>Pseudomonadota</taxon>
        <taxon>Betaproteobacteria</taxon>
        <taxon>Burkholderiales</taxon>
        <taxon>Burkholderiaceae</taxon>
        <taxon>Cupriavidus</taxon>
    </lineage>
</organism>
<name>A0AAE9L4A1_9BURK</name>
<evidence type="ECO:0000313" key="3">
    <source>
        <dbReference type="Proteomes" id="UP001056132"/>
    </source>
</evidence>
<dbReference type="PANTHER" id="PTHR40940:SF1">
    <property type="entry name" value="PROTEIN BATD"/>
    <property type="match status" value="1"/>
</dbReference>
<dbReference type="PANTHER" id="PTHR40940">
    <property type="entry name" value="PROTEIN BATD-RELATED"/>
    <property type="match status" value="1"/>
</dbReference>
<evidence type="ECO:0000313" key="2">
    <source>
        <dbReference type="EMBL" id="URF06194.1"/>
    </source>
</evidence>
<reference evidence="2" key="1">
    <citation type="journal article" date="2022" name="Microbiol. Resour. Announc.">
        <title>Genome Sequence of Cupriavidus campinensis Strain G5, a Member of a Bacterial Consortium Capable of Polyethylene Degradation.</title>
        <authorList>
            <person name="Schneider B."/>
            <person name="Pfeiffer F."/>
            <person name="Dyall-Smith M."/>
            <person name="Kunte H.J."/>
        </authorList>
    </citation>
    <scope>NUCLEOTIDE SEQUENCE</scope>
    <source>
        <strain evidence="2">G5</strain>
    </source>
</reference>
<protein>
    <submittedName>
        <fullName evidence="2">BatD family protein</fullName>
    </submittedName>
</protein>
<sequence>MSACRMRHAVGVVLLCAATLAHAAGPSVRVRVVGPQPVVAGQSVQVEVTVLAPNFFLSAPAFPVLQIPGAVVTMPDDRGINSTETIDGASFAGIRKTYVVTPQGAGDFALPPIEFRFTHAGNDGKPQTATVTLPPTTIHASGQAGKSGQGTQDTVALPAGALQVTQQFDKPIDEDSKLRAGDALVRTITIVAPGTPAMMIAPPAPPALQPPRGVRQFRADPVLQDDASGGRRIETITYVFEDSGRHTLPAVPVSWYDAATGRRAASTAPAVTVNVARAAPGLGLSPSGGLAWRAPAWLDDIDWRMTGAIVLVALVLGYGLWRWRREHGAASAAWRARWHRTTETCSSLWHRSGLPPLNPGQGPGQD</sequence>
<dbReference type="EMBL" id="CP097331">
    <property type="protein sequence ID" value="URF06194.1"/>
    <property type="molecule type" value="Genomic_DNA"/>
</dbReference>
<keyword evidence="1" id="KW-0732">Signal</keyword>
<feature type="signal peptide" evidence="1">
    <location>
        <begin position="1"/>
        <end position="23"/>
    </location>
</feature>
<dbReference type="RefSeq" id="WP_250025407.1">
    <property type="nucleotide sequence ID" value="NZ_CP097331.1"/>
</dbReference>
<dbReference type="InterPro" id="IPR025738">
    <property type="entry name" value="BatD"/>
</dbReference>
<evidence type="ECO:0000256" key="1">
    <source>
        <dbReference type="SAM" id="SignalP"/>
    </source>
</evidence>
<gene>
    <name evidence="2" type="ORF">M5D45_24010</name>
</gene>
<accession>A0AAE9L4A1</accession>
<dbReference type="Proteomes" id="UP001056132">
    <property type="component" value="Chromosome 2"/>
</dbReference>
<proteinExistence type="predicted"/>
<reference evidence="2" key="2">
    <citation type="submission" date="2022-05" db="EMBL/GenBank/DDBJ databases">
        <authorList>
            <person name="Kunte H.-J."/>
        </authorList>
    </citation>
    <scope>NUCLEOTIDE SEQUENCE</scope>
    <source>
        <strain evidence="2">G5</strain>
    </source>
</reference>
<dbReference type="AlphaFoldDB" id="A0AAE9L4A1"/>
<feature type="chain" id="PRO_5041988727" evidence="1">
    <location>
        <begin position="24"/>
        <end position="366"/>
    </location>
</feature>
<dbReference type="Pfam" id="PF13584">
    <property type="entry name" value="BatD"/>
    <property type="match status" value="1"/>
</dbReference>
<dbReference type="KEGG" id="ccam:M5D45_24010"/>